<dbReference type="Proteomes" id="UP000298602">
    <property type="component" value="Chromosome"/>
</dbReference>
<dbReference type="InterPro" id="IPR018258">
    <property type="entry name" value="Ribosomal_bL21_CS"/>
</dbReference>
<keyword evidence="4 6" id="KW-0689">Ribosomal protein</keyword>
<evidence type="ECO:0000313" key="9">
    <source>
        <dbReference type="Proteomes" id="UP000298602"/>
    </source>
</evidence>
<dbReference type="PANTHER" id="PTHR21349">
    <property type="entry name" value="50S RIBOSOMAL PROTEIN L21"/>
    <property type="match status" value="1"/>
</dbReference>
<dbReference type="PROSITE" id="PS01169">
    <property type="entry name" value="RIBOSOMAL_L21"/>
    <property type="match status" value="1"/>
</dbReference>
<name>A0A4P8L1P5_9BACT</name>
<dbReference type="GO" id="GO:0003735">
    <property type="term" value="F:structural constituent of ribosome"/>
    <property type="evidence" value="ECO:0007669"/>
    <property type="project" value="InterPro"/>
</dbReference>
<evidence type="ECO:0000256" key="1">
    <source>
        <dbReference type="ARBA" id="ARBA00008563"/>
    </source>
</evidence>
<reference evidence="8 9" key="2">
    <citation type="submission" date="2019-05" db="EMBL/GenBank/DDBJ databases">
        <authorList>
            <person name="Suflita J.M."/>
            <person name="Marks C.R."/>
        </authorList>
    </citation>
    <scope>NUCLEOTIDE SEQUENCE [LARGE SCALE GENOMIC DNA]</scope>
    <source>
        <strain evidence="8 9">ALDC</strain>
    </source>
</reference>
<dbReference type="KEGG" id="dax:FDQ92_05135"/>
<protein>
    <recommendedName>
        <fullName evidence="6">Large ribosomal subunit protein bL21</fullName>
    </recommendedName>
</protein>
<keyword evidence="9" id="KW-1185">Reference proteome</keyword>
<dbReference type="SUPFAM" id="SSF141091">
    <property type="entry name" value="L21p-like"/>
    <property type="match status" value="1"/>
</dbReference>
<reference evidence="8 9" key="1">
    <citation type="submission" date="2019-05" db="EMBL/GenBank/DDBJ databases">
        <title>The Complete Genome Sequence of the n-alkane-degrading Desulfoglaeba alkanexedens ALDC reveals multiple alkylsuccinate synthase gene clusters.</title>
        <authorList>
            <person name="Callaghan A.V."/>
            <person name="Davidova I.A."/>
            <person name="Duncan K.E."/>
            <person name="Morris B."/>
            <person name="McInerney M.J."/>
        </authorList>
    </citation>
    <scope>NUCLEOTIDE SEQUENCE [LARGE SCALE GENOMIC DNA]</scope>
    <source>
        <strain evidence="8 9">ALDC</strain>
    </source>
</reference>
<dbReference type="InterPro" id="IPR001787">
    <property type="entry name" value="Ribosomal_bL21"/>
</dbReference>
<keyword evidence="3 6" id="KW-0694">RNA-binding</keyword>
<evidence type="ECO:0000256" key="5">
    <source>
        <dbReference type="ARBA" id="ARBA00023274"/>
    </source>
</evidence>
<dbReference type="EMBL" id="CP040098">
    <property type="protein sequence ID" value="QCQ21614.1"/>
    <property type="molecule type" value="Genomic_DNA"/>
</dbReference>
<proteinExistence type="inferred from homology"/>
<evidence type="ECO:0000313" key="8">
    <source>
        <dbReference type="EMBL" id="QCQ21614.1"/>
    </source>
</evidence>
<evidence type="ECO:0000256" key="4">
    <source>
        <dbReference type="ARBA" id="ARBA00022980"/>
    </source>
</evidence>
<gene>
    <name evidence="6 8" type="primary">rplU</name>
    <name evidence="8" type="ORF">FDQ92_05135</name>
</gene>
<comment type="function">
    <text evidence="6 7">This protein binds to 23S rRNA in the presence of protein L20.</text>
</comment>
<evidence type="ECO:0000256" key="3">
    <source>
        <dbReference type="ARBA" id="ARBA00022884"/>
    </source>
</evidence>
<sequence>MFAIIQAGGKQYKAAPGTVLKLEKIEGEPGDEILLDQVLLVSEGDEVHVGRPNLPDKVVRARIVDQGRHRKIRVLKFKRRKGYRKQQGHRQYYTAVQIEGIEDRAADV</sequence>
<dbReference type="HAMAP" id="MF_01363">
    <property type="entry name" value="Ribosomal_bL21"/>
    <property type="match status" value="1"/>
</dbReference>
<dbReference type="NCBIfam" id="TIGR00061">
    <property type="entry name" value="L21"/>
    <property type="match status" value="1"/>
</dbReference>
<evidence type="ECO:0000256" key="7">
    <source>
        <dbReference type="RuleBase" id="RU000562"/>
    </source>
</evidence>
<dbReference type="InterPro" id="IPR028909">
    <property type="entry name" value="bL21-like"/>
</dbReference>
<comment type="similarity">
    <text evidence="1 6 7">Belongs to the bacterial ribosomal protein bL21 family.</text>
</comment>
<dbReference type="GO" id="GO:0006412">
    <property type="term" value="P:translation"/>
    <property type="evidence" value="ECO:0007669"/>
    <property type="project" value="UniProtKB-UniRule"/>
</dbReference>
<dbReference type="GO" id="GO:0005840">
    <property type="term" value="C:ribosome"/>
    <property type="evidence" value="ECO:0007669"/>
    <property type="project" value="UniProtKB-KW"/>
</dbReference>
<keyword evidence="5 6" id="KW-0687">Ribonucleoprotein</keyword>
<dbReference type="OrthoDB" id="9813334at2"/>
<dbReference type="PANTHER" id="PTHR21349:SF0">
    <property type="entry name" value="LARGE RIBOSOMAL SUBUNIT PROTEIN BL21M"/>
    <property type="match status" value="1"/>
</dbReference>
<evidence type="ECO:0000256" key="2">
    <source>
        <dbReference type="ARBA" id="ARBA00022730"/>
    </source>
</evidence>
<dbReference type="GO" id="GO:1990904">
    <property type="term" value="C:ribonucleoprotein complex"/>
    <property type="evidence" value="ECO:0007669"/>
    <property type="project" value="UniProtKB-KW"/>
</dbReference>
<dbReference type="AlphaFoldDB" id="A0A4P8L1P5"/>
<organism evidence="8 9">
    <name type="scientific">Desulfoglaeba alkanexedens ALDC</name>
    <dbReference type="NCBI Taxonomy" id="980445"/>
    <lineage>
        <taxon>Bacteria</taxon>
        <taxon>Pseudomonadati</taxon>
        <taxon>Thermodesulfobacteriota</taxon>
        <taxon>Syntrophobacteria</taxon>
        <taxon>Syntrophobacterales</taxon>
        <taxon>Syntrophobacteraceae</taxon>
        <taxon>Desulfoglaeba</taxon>
    </lineage>
</organism>
<keyword evidence="2 6" id="KW-0699">rRNA-binding</keyword>
<dbReference type="GO" id="GO:0005737">
    <property type="term" value="C:cytoplasm"/>
    <property type="evidence" value="ECO:0007669"/>
    <property type="project" value="UniProtKB-ARBA"/>
</dbReference>
<dbReference type="InterPro" id="IPR036164">
    <property type="entry name" value="bL21-like_sf"/>
</dbReference>
<dbReference type="Pfam" id="PF00829">
    <property type="entry name" value="Ribosomal_L21p"/>
    <property type="match status" value="1"/>
</dbReference>
<dbReference type="RefSeq" id="WP_137423583.1">
    <property type="nucleotide sequence ID" value="NZ_CP040098.1"/>
</dbReference>
<accession>A0A4P8L1P5</accession>
<evidence type="ECO:0000256" key="6">
    <source>
        <dbReference type="HAMAP-Rule" id="MF_01363"/>
    </source>
</evidence>
<dbReference type="GO" id="GO:0019843">
    <property type="term" value="F:rRNA binding"/>
    <property type="evidence" value="ECO:0007669"/>
    <property type="project" value="UniProtKB-UniRule"/>
</dbReference>
<comment type="subunit">
    <text evidence="6">Part of the 50S ribosomal subunit. Contacts protein L20.</text>
</comment>